<dbReference type="RefSeq" id="WP_345562774.1">
    <property type="nucleotide sequence ID" value="NZ_BAABDQ010000006.1"/>
</dbReference>
<dbReference type="InterPro" id="IPR027417">
    <property type="entry name" value="P-loop_NTPase"/>
</dbReference>
<evidence type="ECO:0000313" key="2">
    <source>
        <dbReference type="EMBL" id="GAA3550972.1"/>
    </source>
</evidence>
<keyword evidence="3" id="KW-1185">Reference proteome</keyword>
<evidence type="ECO:0000256" key="1">
    <source>
        <dbReference type="SAM" id="MobiDB-lite"/>
    </source>
</evidence>
<feature type="region of interest" description="Disordered" evidence="1">
    <location>
        <begin position="382"/>
        <end position="403"/>
    </location>
</feature>
<reference evidence="3" key="1">
    <citation type="journal article" date="2019" name="Int. J. Syst. Evol. Microbiol.">
        <title>The Global Catalogue of Microorganisms (GCM) 10K type strain sequencing project: providing services to taxonomists for standard genome sequencing and annotation.</title>
        <authorList>
            <consortium name="The Broad Institute Genomics Platform"/>
            <consortium name="The Broad Institute Genome Sequencing Center for Infectious Disease"/>
            <person name="Wu L."/>
            <person name="Ma J."/>
        </authorList>
    </citation>
    <scope>NUCLEOTIDE SEQUENCE [LARGE SCALE GENOMIC DNA]</scope>
    <source>
        <strain evidence="3">JCM 17326</strain>
    </source>
</reference>
<dbReference type="GO" id="GO:0005524">
    <property type="term" value="F:ATP binding"/>
    <property type="evidence" value="ECO:0007669"/>
    <property type="project" value="UniProtKB-KW"/>
</dbReference>
<accession>A0ABP6WHX0</accession>
<keyword evidence="2" id="KW-0547">Nucleotide-binding</keyword>
<dbReference type="EMBL" id="BAABDQ010000006">
    <property type="protein sequence ID" value="GAA3550972.1"/>
    <property type="molecule type" value="Genomic_DNA"/>
</dbReference>
<evidence type="ECO:0000313" key="3">
    <source>
        <dbReference type="Proteomes" id="UP001500630"/>
    </source>
</evidence>
<dbReference type="Proteomes" id="UP001500630">
    <property type="component" value="Unassembled WGS sequence"/>
</dbReference>
<comment type="caution">
    <text evidence="2">The sequence shown here is derived from an EMBL/GenBank/DDBJ whole genome shotgun (WGS) entry which is preliminary data.</text>
</comment>
<proteinExistence type="predicted"/>
<gene>
    <name evidence="2" type="ORF">GCM10022419_034090</name>
</gene>
<protein>
    <submittedName>
        <fullName evidence="2">ATP-binding protein</fullName>
    </submittedName>
</protein>
<name>A0ABP6WHX0_9ACTN</name>
<sequence length="471" mass="50714">MLEAPPGQIVTFNHAALCSALGITDDPARVVVETDGSRAIVTIYPANPLAVMPPPTVADMMMDRYGRIVVGRHHNGRPARRRLFDKRTGSAQRAFVLGTTGGGKSRTVQYALACEKRNRIVSWYGDLKGGQSAPESENQVDWRATSQEGVVLMLRAAVAVGEARQRRYAALGRNAFLIGDPDPLMSVRIDEANRGLERGAPYRDEMTYLVKELGRTGRSVGIGVELDAQASHLEELGGSDTLRAMLKEGEVVLLRWSSQMMAQLVADGLLPAGVQLMPIRKQLKPPMLRSQFDPAAGDDDDFCDTQGMAYLLSGPTPTSLMRHFRIGSIEPLPGLDPEILALYGPGEPARLEETSHDAAGPAYAARNDATAMAGLCQQLRESYQEQAEKTSGGSTGRTGKPRLDDRVVAVLSATDEPLTAEEVLDAVNEDGGREVKIGSVRNSLGQLADDGNGQGDGTVIRAGRNLYALNR</sequence>
<organism evidence="2 3">
    <name type="scientific">Nonomuraea rosea</name>
    <dbReference type="NCBI Taxonomy" id="638574"/>
    <lineage>
        <taxon>Bacteria</taxon>
        <taxon>Bacillati</taxon>
        <taxon>Actinomycetota</taxon>
        <taxon>Actinomycetes</taxon>
        <taxon>Streptosporangiales</taxon>
        <taxon>Streptosporangiaceae</taxon>
        <taxon>Nonomuraea</taxon>
    </lineage>
</organism>
<keyword evidence="2" id="KW-0067">ATP-binding</keyword>
<dbReference type="Gene3D" id="3.40.50.300">
    <property type="entry name" value="P-loop containing nucleotide triphosphate hydrolases"/>
    <property type="match status" value="1"/>
</dbReference>